<dbReference type="InterPro" id="IPR009501">
    <property type="entry name" value="UCP020269"/>
</dbReference>
<proteinExistence type="predicted"/>
<dbReference type="InterPro" id="IPR037171">
    <property type="entry name" value="NagB/RpiA_transferase-like"/>
</dbReference>
<reference evidence="3" key="1">
    <citation type="submission" date="2016-11" db="EMBL/GenBank/DDBJ databases">
        <authorList>
            <person name="Varghese N."/>
            <person name="Submissions S."/>
        </authorList>
    </citation>
    <scope>NUCLEOTIDE SEQUENCE [LARGE SCALE GENOMIC DNA]</scope>
    <source>
        <strain evidence="3">DSM 11792</strain>
    </source>
</reference>
<evidence type="ECO:0000259" key="1">
    <source>
        <dbReference type="Pfam" id="PF02589"/>
    </source>
</evidence>
<keyword evidence="3" id="KW-1185">Reference proteome</keyword>
<dbReference type="SUPFAM" id="SSF100950">
    <property type="entry name" value="NagB/RpiA/CoA transferase-like"/>
    <property type="match status" value="1"/>
</dbReference>
<protein>
    <submittedName>
        <fullName evidence="2">Uncharacterized ACR, YkgG family COG1556</fullName>
    </submittedName>
</protein>
<dbReference type="PANTHER" id="PTHR36179:SF2">
    <property type="entry name" value="LUD DOMAIN-CONTAINING PROTEIN"/>
    <property type="match status" value="1"/>
</dbReference>
<name>A0A1M4T5X8_9FIRM</name>
<dbReference type="InterPro" id="IPR003741">
    <property type="entry name" value="LUD_dom"/>
</dbReference>
<organism evidence="2 3">
    <name type="scientific">Desulfofundulus australicus DSM 11792</name>
    <dbReference type="NCBI Taxonomy" id="1121425"/>
    <lineage>
        <taxon>Bacteria</taxon>
        <taxon>Bacillati</taxon>
        <taxon>Bacillota</taxon>
        <taxon>Clostridia</taxon>
        <taxon>Eubacteriales</taxon>
        <taxon>Peptococcaceae</taxon>
        <taxon>Desulfofundulus</taxon>
    </lineage>
</organism>
<dbReference type="RefSeq" id="WP_073162563.1">
    <property type="nucleotide sequence ID" value="NZ_FQUW01000005.1"/>
</dbReference>
<dbReference type="OrthoDB" id="9809147at2"/>
<accession>A0A1M4T5X8</accession>
<dbReference type="PANTHER" id="PTHR36179">
    <property type="entry name" value="LUD_DOM DOMAIN-CONTAINING PROTEIN"/>
    <property type="match status" value="1"/>
</dbReference>
<dbReference type="PIRSF" id="PIRSF020269">
    <property type="entry name" value="DUF1121"/>
    <property type="match status" value="1"/>
</dbReference>
<feature type="domain" description="LUD" evidence="1">
    <location>
        <begin position="16"/>
        <end position="209"/>
    </location>
</feature>
<dbReference type="Pfam" id="PF02589">
    <property type="entry name" value="LUD_dom"/>
    <property type="match status" value="1"/>
</dbReference>
<dbReference type="Proteomes" id="UP000184196">
    <property type="component" value="Unassembled WGS sequence"/>
</dbReference>
<dbReference type="AlphaFoldDB" id="A0A1M4T5X8"/>
<sequence length="215" mass="23738">MKVTEMVNWNYEQRCQKAVQALNKNGFTAVFCPTREEAAGYILQEARDARTIGLGGSMTITELGVLDKLAGMGKELLIHGKPGLSAEESLQIMRRQLTSDLFLSGTNALTLSGWLVNIDMTGNRVGAMFFGPKKVIVVAGRNKIVEDLEEAVKRIKRFAAPPNAMRLKKNTPCAKTGFCQDCNSPDRICRVMTVIEKKPRLTDLHVLVVNEDLGL</sequence>
<gene>
    <name evidence="2" type="ORF">SAMN02745218_00237</name>
</gene>
<evidence type="ECO:0000313" key="2">
    <source>
        <dbReference type="EMBL" id="SHE39825.1"/>
    </source>
</evidence>
<dbReference type="EMBL" id="FQUW01000005">
    <property type="protein sequence ID" value="SHE39825.1"/>
    <property type="molecule type" value="Genomic_DNA"/>
</dbReference>
<evidence type="ECO:0000313" key="3">
    <source>
        <dbReference type="Proteomes" id="UP000184196"/>
    </source>
</evidence>